<name>M6WMP3_LEPBO</name>
<dbReference type="STRING" id="1192866.LEP1GSC133_4071"/>
<dbReference type="Proteomes" id="UP000012159">
    <property type="component" value="Unassembled WGS sequence"/>
</dbReference>
<gene>
    <name evidence="1" type="ORF">LEP1GSC133_4071</name>
</gene>
<protein>
    <submittedName>
        <fullName evidence="1">Uncharacterized protein</fullName>
    </submittedName>
</protein>
<reference evidence="1 2" key="1">
    <citation type="submission" date="2013-01" db="EMBL/GenBank/DDBJ databases">
        <authorList>
            <person name="Harkins D.M."/>
            <person name="Durkin A.S."/>
            <person name="Brinkac L.M."/>
            <person name="Haft D.H."/>
            <person name="Selengut J.D."/>
            <person name="Sanka R."/>
            <person name="DePew J."/>
            <person name="Purushe J."/>
            <person name="Picardeau M."/>
            <person name="Werts C."/>
            <person name="Goarant C."/>
            <person name="Vinetz J.M."/>
            <person name="Sutton G.G."/>
            <person name="Nierman W.C."/>
            <person name="Fouts D.E."/>
        </authorList>
    </citation>
    <scope>NUCLEOTIDE SEQUENCE [LARGE SCALE GENOMIC DNA]</scope>
    <source>
        <strain evidence="1 2">200901868</strain>
    </source>
</reference>
<organism evidence="1 2">
    <name type="scientific">Leptospira borgpetersenii serovar Pomona str. 200901868</name>
    <dbReference type="NCBI Taxonomy" id="1192866"/>
    <lineage>
        <taxon>Bacteria</taxon>
        <taxon>Pseudomonadati</taxon>
        <taxon>Spirochaetota</taxon>
        <taxon>Spirochaetia</taxon>
        <taxon>Leptospirales</taxon>
        <taxon>Leptospiraceae</taxon>
        <taxon>Leptospira</taxon>
    </lineage>
</organism>
<dbReference type="AlphaFoldDB" id="M6WMP3"/>
<evidence type="ECO:0000313" key="2">
    <source>
        <dbReference type="Proteomes" id="UP000012159"/>
    </source>
</evidence>
<accession>M6WMP3</accession>
<proteinExistence type="predicted"/>
<sequence>MKTVGAFLRRISVFVCGESFTVALGVRAAPQSKIIGQKSIIKTECMKVRIIVYLNLVFSGK</sequence>
<evidence type="ECO:0000313" key="1">
    <source>
        <dbReference type="EMBL" id="EMO63023.1"/>
    </source>
</evidence>
<dbReference type="EMBL" id="AKWF02000065">
    <property type="protein sequence ID" value="EMO63023.1"/>
    <property type="molecule type" value="Genomic_DNA"/>
</dbReference>
<comment type="caution">
    <text evidence="1">The sequence shown here is derived from an EMBL/GenBank/DDBJ whole genome shotgun (WGS) entry which is preliminary data.</text>
</comment>